<protein>
    <recommendedName>
        <fullName evidence="2">Methyltransferase</fullName>
    </recommendedName>
</protein>
<gene>
    <name evidence="1" type="ORF">FloV-SA2_00479</name>
</gene>
<dbReference type="SUPFAM" id="SSF53335">
    <property type="entry name" value="S-adenosyl-L-methionine-dependent methyltransferases"/>
    <property type="match status" value="1"/>
</dbReference>
<dbReference type="EMBL" id="PP542043">
    <property type="protein sequence ID" value="XDO02297.1"/>
    <property type="molecule type" value="Genomic_DNA"/>
</dbReference>
<accession>A0AB39J9P9</accession>
<dbReference type="Gene3D" id="3.40.50.150">
    <property type="entry name" value="Vaccinia Virus protein VP39"/>
    <property type="match status" value="1"/>
</dbReference>
<name>A0AB39J9P9_9VIRU</name>
<proteinExistence type="predicted"/>
<reference evidence="1" key="1">
    <citation type="submission" date="2024-03" db="EMBL/GenBank/DDBJ databases">
        <title>Eukaryotic viruses encode the ribosomal protein eL40.</title>
        <authorList>
            <person name="Thomy J."/>
            <person name="Schvarcz C.R."/>
            <person name="McBeain K.A."/>
            <person name="Edwards K.F."/>
            <person name="Steward G.F."/>
        </authorList>
    </citation>
    <scope>NUCLEOTIDE SEQUENCE</scope>
    <source>
        <strain evidence="1">FloV-SA2</strain>
    </source>
</reference>
<evidence type="ECO:0008006" key="2">
    <source>
        <dbReference type="Google" id="ProtNLM"/>
    </source>
</evidence>
<evidence type="ECO:0000313" key="1">
    <source>
        <dbReference type="EMBL" id="XDO02297.1"/>
    </source>
</evidence>
<dbReference type="InterPro" id="IPR029063">
    <property type="entry name" value="SAM-dependent_MTases_sf"/>
</dbReference>
<organism evidence="1">
    <name type="scientific">Florenciella sp. virus SA2</name>
    <dbReference type="NCBI Taxonomy" id="3240092"/>
    <lineage>
        <taxon>Viruses</taxon>
    </lineage>
</organism>
<sequence>MSLSQNLKDHLHKYNIGAGLNEKVYIKLIQFLDKKLKEKDKLRILEFGSGMSTNFFIDYNNLYKKDEDILEITSFDNDLEWCYKKNEDDKCLTLHVRELVECNEKDFNEQMESKKLNKNAFSIRKALPTWRQRNCFYNIQENDISGKYDIVILDGPNGNGRNISYLYIKDNLEKDSIILIDDFNGSDNEFKYKFVEYANHFFNLEEIYTHESSKLGNYKEGGNFCIVKIVD</sequence>